<dbReference type="InterPro" id="IPR027417">
    <property type="entry name" value="P-loop_NTPase"/>
</dbReference>
<dbReference type="InterPro" id="IPR002464">
    <property type="entry name" value="DNA/RNA_helicase_DEAH_CS"/>
</dbReference>
<evidence type="ECO:0008006" key="4">
    <source>
        <dbReference type="Google" id="ProtNLM"/>
    </source>
</evidence>
<evidence type="ECO:0000256" key="2">
    <source>
        <dbReference type="SAM" id="MobiDB-lite"/>
    </source>
</evidence>
<keyword evidence="1" id="KW-0378">Hydrolase</keyword>
<proteinExistence type="predicted"/>
<protein>
    <recommendedName>
        <fullName evidence="4">Helicase ATP-binding domain-containing protein</fullName>
    </recommendedName>
</protein>
<dbReference type="GO" id="GO:0016787">
    <property type="term" value="F:hydrolase activity"/>
    <property type="evidence" value="ECO:0007669"/>
    <property type="project" value="UniProtKB-KW"/>
</dbReference>
<reference evidence="3" key="1">
    <citation type="journal article" date="2020" name="Nature">
        <title>Giant virus diversity and host interactions through global metagenomics.</title>
        <authorList>
            <person name="Schulz F."/>
            <person name="Roux S."/>
            <person name="Paez-Espino D."/>
            <person name="Jungbluth S."/>
            <person name="Walsh D.A."/>
            <person name="Denef V.J."/>
            <person name="McMahon K.D."/>
            <person name="Konstantinidis K.T."/>
            <person name="Eloe-Fadrosh E.A."/>
            <person name="Kyrpides N.C."/>
            <person name="Woyke T."/>
        </authorList>
    </citation>
    <scope>NUCLEOTIDE SEQUENCE</scope>
    <source>
        <strain evidence="3">GVMAG-S-3300013286-35</strain>
    </source>
</reference>
<feature type="region of interest" description="Disordered" evidence="2">
    <location>
        <begin position="117"/>
        <end position="159"/>
    </location>
</feature>
<dbReference type="AlphaFoldDB" id="A0A6C0KZB9"/>
<dbReference type="EMBL" id="MN740994">
    <property type="protein sequence ID" value="QHU22000.1"/>
    <property type="molecule type" value="Genomic_DNA"/>
</dbReference>
<name>A0A6C0KZB9_9ZZZZ</name>
<evidence type="ECO:0000313" key="3">
    <source>
        <dbReference type="EMBL" id="QHU22000.1"/>
    </source>
</evidence>
<accession>A0A6C0KZB9</accession>
<organism evidence="3">
    <name type="scientific">viral metagenome</name>
    <dbReference type="NCBI Taxonomy" id="1070528"/>
    <lineage>
        <taxon>unclassified sequences</taxon>
        <taxon>metagenomes</taxon>
        <taxon>organismal metagenomes</taxon>
    </lineage>
</organism>
<evidence type="ECO:0000256" key="1">
    <source>
        <dbReference type="ARBA" id="ARBA00022801"/>
    </source>
</evidence>
<dbReference type="SUPFAM" id="SSF52540">
    <property type="entry name" value="P-loop containing nucleoside triphosphate hydrolases"/>
    <property type="match status" value="2"/>
</dbReference>
<sequence>MATKGPPKFKPLVRTTVTVDSQIAPSKAALAEDFSKTVPLLFTGAPPEPEQRVAPLQKQQAKLAGIVIREDAREGVKPAKTAVPSVAKTRTDIIKVQPSIFGEGAVAAKEPLGAVAEEEGSAVEKGEEGAAVEEGEEGAAVEEGEEGAAVEEGEEEEPSFKLKELFEHVTDAAEAGPVPPQITPDYFVPENRRSYKFFLIQTFKKYILPPQSADPDPEACSKAAAASTKELKTFQYQAFVRDYLQRASPYRGLLVYHGLGSGKTCTSIATAEALYGAGNRKIFIMTPASLSANYRGEMSKCGYFAFQQENFWTFLPATVKTPGPELTFLTDTLGLPIDWIRKTKGGWVPDPKKPTNWTELSTTDKAQINEQIQRHVASRFTFINYNGLTEQRVREWACKNPRMFDGAVVVIDEVHNLVRNINNSNLEGFYKQEPLEPEYVAKYCLTGKRYRITYLVYRMLCNAVGCKIVALSGTPIINYPQELGILSNILSGDMRYAGATLNPSLDLATIKASLARNPEVDIFEVTPGDGVISVRISPVPSGYRKVVNPANGEMRGFVRFEDDAASEMEMNRERDLDGWLKRVEANLKVSLRLKKPAFNNIVFGINQRLPDIEKPFVETFINKETLTLNKPNDLVLIARLTGLISYYKAGKPELVARVESDTLVEVEMSDRQLQQYTIVRNAEIKQEERERKGKKKVAPVAAAAAARYDNVVKNQKGTFKIFSRAACNFVFPDEIPRPRPGDDELAEVELGQAKSAGTDADVTGEGEQDVEAGQAKEEVASVDVSADPYLAAIQVAKAALRSKGPEVFDAANLPRYSPKFQAMINNLDTAKGPALIYSQFKTLEGLGIFSIALEIQKDYIHFDLEPQANGLYVLSPALLLPENANKKRYIAYTGDEKAEKRDLLKNIFNTNWKKVPAALAETIQKAFGDSNVKGEIAQLFMITQSGAEGISLESVRQVHLMEPYWNYVRLEQVKGRAIRICSHTKLPFAERTVEVFTYISKFGEAQKRERRVDETLLIKDGGLTTDQSILSISQDKRKLADSLADAMKRAAVDCELNATENGPLACYRFQKPSNELLFHPNLEQDLSDSAAKTRRV</sequence>
<feature type="compositionally biased region" description="Acidic residues" evidence="2">
    <location>
        <begin position="130"/>
        <end position="157"/>
    </location>
</feature>
<dbReference type="PROSITE" id="PS00690">
    <property type="entry name" value="DEAH_ATP_HELICASE"/>
    <property type="match status" value="1"/>
</dbReference>
<dbReference type="Gene3D" id="3.40.50.300">
    <property type="entry name" value="P-loop containing nucleotide triphosphate hydrolases"/>
    <property type="match status" value="2"/>
</dbReference>